<feature type="non-terminal residue" evidence="1">
    <location>
        <position position="216"/>
    </location>
</feature>
<sequence>MVGSEILYNQFNTFQKVVLERYFPELLLEDGDIIDEIGKKILDYYRPTLIYLINEKRIEGSLVGSTPEIRYDFFNNVLCRKGIILDEIEQRFPEINHRVVLSIQKYLSLVEFVKNTFISDFSELVAKKYINSTCVTPNISDIKLNVTGDIHNGDGVCIVSYRGQKVVLKKKSAKPNILLARLDSRVSAYLDKEIHFIPSFLNKGNYFWEKFVISKP</sequence>
<evidence type="ECO:0000313" key="2">
    <source>
        <dbReference type="Proteomes" id="UP000278566"/>
    </source>
</evidence>
<dbReference type="EMBL" id="RRZO01000131">
    <property type="protein sequence ID" value="RRN48042.1"/>
    <property type="molecule type" value="Genomic_DNA"/>
</dbReference>
<accession>A0A426FZB7</accession>
<organism evidence="1 2">
    <name type="scientific">Streptococcus suis</name>
    <dbReference type="NCBI Taxonomy" id="1307"/>
    <lineage>
        <taxon>Bacteria</taxon>
        <taxon>Bacillati</taxon>
        <taxon>Bacillota</taxon>
        <taxon>Bacilli</taxon>
        <taxon>Lactobacillales</taxon>
        <taxon>Streptococcaceae</taxon>
        <taxon>Streptococcus</taxon>
    </lineage>
</organism>
<gene>
    <name evidence="1" type="ORF">EI220_12325</name>
</gene>
<comment type="caution">
    <text evidence="1">The sequence shown here is derived from an EMBL/GenBank/DDBJ whole genome shotgun (WGS) entry which is preliminary data.</text>
</comment>
<evidence type="ECO:0000313" key="1">
    <source>
        <dbReference type="EMBL" id="RRN48042.1"/>
    </source>
</evidence>
<reference evidence="1 2" key="1">
    <citation type="submission" date="2018-11" db="EMBL/GenBank/DDBJ databases">
        <title>Changes in penicillin susceptibility of Streptococcus suis isolates by amino acid alterations in the penicillin-binding protein.</title>
        <authorList>
            <person name="Niemann L."/>
            <person name="Eichhorn I."/>
        </authorList>
    </citation>
    <scope>NUCLEOTIDE SEQUENCE [LARGE SCALE GENOMIC DNA]</scope>
    <source>
        <strain evidence="1 2">IMT40738</strain>
    </source>
</reference>
<dbReference type="Proteomes" id="UP000278566">
    <property type="component" value="Unassembled WGS sequence"/>
</dbReference>
<dbReference type="AlphaFoldDB" id="A0A426FZB7"/>
<name>A0A426FZB7_STRSU</name>
<protein>
    <submittedName>
        <fullName evidence="1">DUF4135 domain-containing protein</fullName>
    </submittedName>
</protein>
<dbReference type="RefSeq" id="WP_125065846.1">
    <property type="nucleotide sequence ID" value="NZ_RRZO01000131.1"/>
</dbReference>
<proteinExistence type="predicted"/>